<name>U4KZ38_PYROM</name>
<keyword evidence="2" id="KW-0288">FMN</keyword>
<organism evidence="4 5">
    <name type="scientific">Pyronema omphalodes (strain CBS 100304)</name>
    <name type="common">Pyronema confluens</name>
    <dbReference type="NCBI Taxonomy" id="1076935"/>
    <lineage>
        <taxon>Eukaryota</taxon>
        <taxon>Fungi</taxon>
        <taxon>Dikarya</taxon>
        <taxon>Ascomycota</taxon>
        <taxon>Pezizomycotina</taxon>
        <taxon>Pezizomycetes</taxon>
        <taxon>Pezizales</taxon>
        <taxon>Pyronemataceae</taxon>
        <taxon>Pyronema</taxon>
    </lineage>
</organism>
<proteinExistence type="predicted"/>
<evidence type="ECO:0000256" key="3">
    <source>
        <dbReference type="ARBA" id="ARBA00023002"/>
    </source>
</evidence>
<gene>
    <name evidence="4" type="ORF">PCON_06557</name>
</gene>
<dbReference type="AlphaFoldDB" id="U4KZ38"/>
<dbReference type="OMA" id="PQGRMTT"/>
<evidence type="ECO:0000256" key="2">
    <source>
        <dbReference type="ARBA" id="ARBA00022643"/>
    </source>
</evidence>
<keyword evidence="3" id="KW-0560">Oxidoreductase</keyword>
<dbReference type="Gene3D" id="3.20.20.70">
    <property type="entry name" value="Aldolase class I"/>
    <property type="match status" value="1"/>
</dbReference>
<protein>
    <submittedName>
        <fullName evidence="4">Similar to Nitronate monooxygenase acc. no. Q01284</fullName>
    </submittedName>
</protein>
<dbReference type="PANTHER" id="PTHR32332">
    <property type="entry name" value="2-NITROPROPANE DIOXYGENASE"/>
    <property type="match status" value="1"/>
</dbReference>
<dbReference type="eggNOG" id="ENOG502RHJM">
    <property type="taxonomic scope" value="Eukaryota"/>
</dbReference>
<dbReference type="InterPro" id="IPR013785">
    <property type="entry name" value="Aldolase_TIM"/>
</dbReference>
<sequence>MPPHPALAKLHPTAQWPLIVSAPMRTVSGPALTSAVSAAGGLGFYAAGYTPFPSAMLSNSLGINEPYGVGYLLFSTPLSTALSSFSLLSPAPIAVWLFAPSSSSQMQEWISGFRSQYPSLSIWVQVATVDEAVEYVGFGADVVVAQGREAGGHGRDVGGSWVGLVREVKEAVGKEVAVLAAGGISDGETMAAAVTVGADAVVVGTALIVAEESEAEEGFRELVIKTRDGGRGTVRTRIYDTLRGTGSWPEGWDGRAIINDSFTDHEAGMDLGDNLGRYQRAVKEGDYSRLTAYAGAGVGLVKEVKPAGEIVRDMREGARRVLREMAKEFK</sequence>
<dbReference type="Pfam" id="PF03060">
    <property type="entry name" value="NMO"/>
    <property type="match status" value="1"/>
</dbReference>
<evidence type="ECO:0000313" key="5">
    <source>
        <dbReference type="Proteomes" id="UP000018144"/>
    </source>
</evidence>
<keyword evidence="1" id="KW-0285">Flavoprotein</keyword>
<dbReference type="OrthoDB" id="2349068at2759"/>
<dbReference type="GO" id="GO:0018580">
    <property type="term" value="F:nitronate monooxygenase activity"/>
    <property type="evidence" value="ECO:0007669"/>
    <property type="project" value="InterPro"/>
</dbReference>
<keyword evidence="4" id="KW-0503">Monooxygenase</keyword>
<dbReference type="SUPFAM" id="SSF51412">
    <property type="entry name" value="Inosine monophosphate dehydrogenase (IMPDH)"/>
    <property type="match status" value="1"/>
</dbReference>
<accession>U4KZ38</accession>
<evidence type="ECO:0000256" key="1">
    <source>
        <dbReference type="ARBA" id="ARBA00022630"/>
    </source>
</evidence>
<dbReference type="STRING" id="1076935.U4KZ38"/>
<dbReference type="CDD" id="cd04730">
    <property type="entry name" value="NPD_like"/>
    <property type="match status" value="1"/>
</dbReference>
<keyword evidence="5" id="KW-1185">Reference proteome</keyword>
<dbReference type="Proteomes" id="UP000018144">
    <property type="component" value="Unassembled WGS sequence"/>
</dbReference>
<dbReference type="InterPro" id="IPR004136">
    <property type="entry name" value="NMO"/>
</dbReference>
<dbReference type="PANTHER" id="PTHR32332:SF34">
    <property type="entry name" value="2-NITROPROPANE DIOXYGENASE FAMILY, PUTATIVE-RELATED"/>
    <property type="match status" value="1"/>
</dbReference>
<dbReference type="EMBL" id="HF935329">
    <property type="protein sequence ID" value="CCX06970.1"/>
    <property type="molecule type" value="Genomic_DNA"/>
</dbReference>
<evidence type="ECO:0000313" key="4">
    <source>
        <dbReference type="EMBL" id="CCX06970.1"/>
    </source>
</evidence>
<reference evidence="4 5" key="1">
    <citation type="journal article" date="2013" name="PLoS Genet.">
        <title>The genome and development-dependent transcriptomes of Pyronema confluens: a window into fungal evolution.</title>
        <authorList>
            <person name="Traeger S."/>
            <person name="Altegoer F."/>
            <person name="Freitag M."/>
            <person name="Gabaldon T."/>
            <person name="Kempken F."/>
            <person name="Kumar A."/>
            <person name="Marcet-Houben M."/>
            <person name="Poggeler S."/>
            <person name="Stajich J.E."/>
            <person name="Nowrousian M."/>
        </authorList>
    </citation>
    <scope>NUCLEOTIDE SEQUENCE [LARGE SCALE GENOMIC DNA]</scope>
    <source>
        <strain evidence="5">CBS 100304</strain>
        <tissue evidence="4">Vegetative mycelium</tissue>
    </source>
</reference>